<reference evidence="2" key="1">
    <citation type="journal article" date="2023" name="Mar. Drugs">
        <title>Gemmata algarum, a Novel Planctomycete Isolated from an Algal Mat, Displays Antimicrobial Activity.</title>
        <authorList>
            <person name="Kumar G."/>
            <person name="Kallscheuer N."/>
            <person name="Kashif M."/>
            <person name="Ahamad S."/>
            <person name="Jagadeeshwari U."/>
            <person name="Pannikurungottu S."/>
            <person name="Haufschild T."/>
            <person name="Kabuu M."/>
            <person name="Sasikala C."/>
            <person name="Jogler C."/>
            <person name="Ramana C."/>
        </authorList>
    </citation>
    <scope>NUCLEOTIDE SEQUENCE [LARGE SCALE GENOMIC DNA]</scope>
    <source>
        <strain evidence="2">JC673</strain>
    </source>
</reference>
<gene>
    <name evidence="1" type="ORF">R5W23_004510</name>
</gene>
<proteinExistence type="predicted"/>
<protein>
    <submittedName>
        <fullName evidence="1">Uncharacterized protein</fullName>
    </submittedName>
</protein>
<dbReference type="EMBL" id="JAXBLV010000229">
    <property type="protein sequence ID" value="MDY3563027.1"/>
    <property type="molecule type" value="Genomic_DNA"/>
</dbReference>
<comment type="caution">
    <text evidence="1">The sequence shown here is derived from an EMBL/GenBank/DDBJ whole genome shotgun (WGS) entry which is preliminary data.</text>
</comment>
<sequence>MIPPPEAHDLVRVLARHFTSPTYPRFSVLLVGARVTTGRRTAANLLRTL</sequence>
<evidence type="ECO:0000313" key="1">
    <source>
        <dbReference type="EMBL" id="MDY3563027.1"/>
    </source>
</evidence>
<name>A0ABU5F8E0_9BACT</name>
<organism evidence="1 2">
    <name type="scientific">Gemmata algarum</name>
    <dbReference type="NCBI Taxonomy" id="2975278"/>
    <lineage>
        <taxon>Bacteria</taxon>
        <taxon>Pseudomonadati</taxon>
        <taxon>Planctomycetota</taxon>
        <taxon>Planctomycetia</taxon>
        <taxon>Gemmatales</taxon>
        <taxon>Gemmataceae</taxon>
        <taxon>Gemmata</taxon>
    </lineage>
</organism>
<accession>A0ABU5F8E0</accession>
<keyword evidence="2" id="KW-1185">Reference proteome</keyword>
<dbReference type="Proteomes" id="UP001272242">
    <property type="component" value="Unassembled WGS sequence"/>
</dbReference>
<evidence type="ECO:0000313" key="2">
    <source>
        <dbReference type="Proteomes" id="UP001272242"/>
    </source>
</evidence>
<dbReference type="RefSeq" id="WP_320689289.1">
    <property type="nucleotide sequence ID" value="NZ_JAXBLV010000229.1"/>
</dbReference>